<sequence length="601" mass="71343">MHFVKKVATTEEQKLKKEKEKTGKLKIYCKLRDRIFEKRMKGELDEEMLLLTASLLEKNPDIYTFWNIRRQVINLLSMKLSEESEEENTNRKDRIFRSELLLTEASLKSFFTTINSGYFQVFCIKANSKSYCAWFYRLWCFKQLSNPDIAEELAACEKFLKLDGRNFHCWDYRREIARFGSHSAEEELKFSDRLINANFSNYSSWHYRSSLLPSLFPDTEKQLIVDRQTLYNEYRKLENAFFTDPEDQSAWIFAEWLLLSDEKGKKYDIDSVHLLGLMFDFTPCKYNRIAVSYLSVTFDRAIKLTRISDFVVVKMKNGDQWTPFKNSEMVDNRTFRASNSYRFEIDDEIAECHLRPSLGEPYEIIDMEQGYVNFDQIYHIYHIKCKPVSEARRIIIEKLMDNCQELLNELKVEQKKEILKWPLLTYTFAILELEPIKMFSTILTNLEELATNVDPQRCEMYEEMVMNLRINEKLRQKIDNVQRIDILFRKVDGHFVGKMKLDNLGLKSIDHLKYLSSFITRLDLTGNKLTNLCIFEPFRRLTHLRLFNNPITSFKGISMLPQLDYLSVIEMAMNDLDIKDDFALKKIRMLEFEESGQSVKM</sequence>
<evidence type="ECO:0000256" key="7">
    <source>
        <dbReference type="ARBA" id="ARBA00031267"/>
    </source>
</evidence>
<dbReference type="Gene3D" id="3.80.10.10">
    <property type="entry name" value="Ribonuclease Inhibitor"/>
    <property type="match status" value="1"/>
</dbReference>
<evidence type="ECO:0000256" key="6">
    <source>
        <dbReference type="ARBA" id="ARBA00022737"/>
    </source>
</evidence>
<keyword evidence="5 9" id="KW-0808">Transferase</keyword>
<dbReference type="Gene3D" id="1.25.40.120">
    <property type="entry name" value="Protein prenylyltransferase"/>
    <property type="match status" value="1"/>
</dbReference>
<dbReference type="FunFam" id="1.25.40.120:FF:000035">
    <property type="entry name" value="Geranylgeranyl transferase type-2 subunit alpha"/>
    <property type="match status" value="1"/>
</dbReference>
<dbReference type="InterPro" id="IPR032675">
    <property type="entry name" value="LRR_dom_sf"/>
</dbReference>
<dbReference type="Proteomes" id="UP000093561">
    <property type="component" value="Unassembled WGS sequence"/>
</dbReference>
<evidence type="ECO:0000313" key="11">
    <source>
        <dbReference type="WBParaSite" id="mrna-Wban_01651"/>
    </source>
</evidence>
<evidence type="ECO:0000256" key="8">
    <source>
        <dbReference type="ARBA" id="ARBA00047658"/>
    </source>
</evidence>
<reference evidence="10" key="2">
    <citation type="journal article" date="2016" name="Mol. Ecol.">
        <title>Population genomics of the filarial nematode parasite Wuchereria bancrofti from mosquitoes.</title>
        <authorList>
            <person name="Small S.T."/>
            <person name="Reimer L.J."/>
            <person name="Tisch D.J."/>
            <person name="King C.L."/>
            <person name="Christensen B.M."/>
            <person name="Siba P.M."/>
            <person name="Kazura J.W."/>
            <person name="Serre D."/>
            <person name="Zimmerman P.A."/>
        </authorList>
    </citation>
    <scope>NUCLEOTIDE SEQUENCE</scope>
    <source>
        <strain evidence="10">pt0022</strain>
    </source>
</reference>
<dbReference type="AlphaFoldDB" id="A0AAF5PJN1"/>
<evidence type="ECO:0000256" key="9">
    <source>
        <dbReference type="RuleBase" id="RU367120"/>
    </source>
</evidence>
<dbReference type="InterPro" id="IPR002088">
    <property type="entry name" value="Prenyl_trans_a"/>
</dbReference>
<dbReference type="EC" id="2.5.1.60" evidence="2 9"/>
<protein>
    <recommendedName>
        <fullName evidence="3 9">Geranylgeranyl transferase type-2 subunit alpha</fullName>
        <ecNumber evidence="2 9">2.5.1.60</ecNumber>
    </recommendedName>
    <alternativeName>
        <fullName evidence="7 9">Geranylgeranyl transferase type II subunit alpha</fullName>
    </alternativeName>
</protein>
<dbReference type="WBParaSite" id="mrna-Wban_01651">
    <property type="protein sequence ID" value="mrna-Wban_01651"/>
    <property type="gene ID" value="Wban_01651"/>
</dbReference>
<comment type="similarity">
    <text evidence="1 9">Belongs to the protein prenyltransferase subunit alpha family.</text>
</comment>
<reference evidence="11" key="3">
    <citation type="submission" date="2024-02" db="UniProtKB">
        <authorList>
            <consortium name="WormBaseParasite"/>
        </authorList>
    </citation>
    <scope>IDENTIFICATION</scope>
    <source>
        <strain evidence="11">pt0022</strain>
    </source>
</reference>
<organism evidence="10 11">
    <name type="scientific">Wuchereria bancrofti</name>
    <dbReference type="NCBI Taxonomy" id="6293"/>
    <lineage>
        <taxon>Eukaryota</taxon>
        <taxon>Metazoa</taxon>
        <taxon>Ecdysozoa</taxon>
        <taxon>Nematoda</taxon>
        <taxon>Chromadorea</taxon>
        <taxon>Rhabditida</taxon>
        <taxon>Spirurina</taxon>
        <taxon>Spiruromorpha</taxon>
        <taxon>Filarioidea</taxon>
        <taxon>Onchocercidae</taxon>
        <taxon>Wuchereria</taxon>
    </lineage>
</organism>
<comment type="function">
    <text evidence="9">Catalyzes the transfer of a geranyl-geranyl moiety from geranyl-geranyl pyrophosphate to cysteines occuring in specific C-terminal amino acid sequences.</text>
</comment>
<dbReference type="Pfam" id="PF01239">
    <property type="entry name" value="PPTA"/>
    <property type="match status" value="3"/>
</dbReference>
<evidence type="ECO:0000256" key="5">
    <source>
        <dbReference type="ARBA" id="ARBA00022679"/>
    </source>
</evidence>
<dbReference type="SUPFAM" id="SSF52058">
    <property type="entry name" value="L domain-like"/>
    <property type="match status" value="1"/>
</dbReference>
<reference evidence="10" key="1">
    <citation type="submission" date="2015-03" db="EMBL/GenBank/DDBJ databases">
        <title>Wuchereria bancrofti Genome Sequencing Papua New Guinea Strain.</title>
        <authorList>
            <person name="Small S.T."/>
            <person name="Serre D."/>
            <person name="Zimmerman P.A."/>
        </authorList>
    </citation>
    <scope>NUCLEOTIDE SEQUENCE [LARGE SCALE GENOMIC DNA]</scope>
    <source>
        <strain evidence="10">pt0022</strain>
    </source>
</reference>
<dbReference type="PANTHER" id="PTHR11129:SF2">
    <property type="entry name" value="GERANYLGERANYL TRANSFERASE TYPE-2 SUBUNIT ALPHA"/>
    <property type="match status" value="1"/>
</dbReference>
<evidence type="ECO:0000313" key="10">
    <source>
        <dbReference type="Proteomes" id="UP000093561"/>
    </source>
</evidence>
<dbReference type="GO" id="GO:0005968">
    <property type="term" value="C:Rab-protein geranylgeranyltransferase complex"/>
    <property type="evidence" value="ECO:0007669"/>
    <property type="project" value="TreeGrafter"/>
</dbReference>
<dbReference type="GO" id="GO:0004663">
    <property type="term" value="F:Rab geranylgeranyltransferase activity"/>
    <property type="evidence" value="ECO:0007669"/>
    <property type="project" value="UniProtKB-UniRule"/>
</dbReference>
<dbReference type="SUPFAM" id="SSF48439">
    <property type="entry name" value="Protein prenylyltransferase"/>
    <property type="match status" value="1"/>
</dbReference>
<comment type="catalytic activity">
    <reaction evidence="8 9">
        <text>geranylgeranyl diphosphate + L-cysteinyl-[protein] = S-geranylgeranyl-L-cysteinyl-[protein] + diphosphate</text>
        <dbReference type="Rhea" id="RHEA:21240"/>
        <dbReference type="Rhea" id="RHEA-COMP:10131"/>
        <dbReference type="Rhea" id="RHEA-COMP:11537"/>
        <dbReference type="ChEBI" id="CHEBI:29950"/>
        <dbReference type="ChEBI" id="CHEBI:33019"/>
        <dbReference type="ChEBI" id="CHEBI:57533"/>
        <dbReference type="ChEBI" id="CHEBI:86021"/>
        <dbReference type="EC" id="2.5.1.60"/>
    </reaction>
</comment>
<evidence type="ECO:0000256" key="3">
    <source>
        <dbReference type="ARBA" id="ARBA00014772"/>
    </source>
</evidence>
<name>A0AAF5PJN1_WUCBA</name>
<dbReference type="PROSITE" id="PS51450">
    <property type="entry name" value="LRR"/>
    <property type="match status" value="1"/>
</dbReference>
<evidence type="ECO:0000256" key="1">
    <source>
        <dbReference type="ARBA" id="ARBA00006734"/>
    </source>
</evidence>
<dbReference type="PANTHER" id="PTHR11129">
    <property type="entry name" value="PROTEIN FARNESYLTRANSFERASE ALPHA SUBUNIT/RAB GERANYLGERANYL TRANSFERASE ALPHA SUBUNIT"/>
    <property type="match status" value="1"/>
</dbReference>
<accession>A0AAF5PJN1</accession>
<dbReference type="GO" id="GO:0097354">
    <property type="term" value="P:prenylation"/>
    <property type="evidence" value="ECO:0007669"/>
    <property type="project" value="UniProtKB-UniRule"/>
</dbReference>
<dbReference type="InterPro" id="IPR001611">
    <property type="entry name" value="Leu-rich_rpt"/>
</dbReference>
<evidence type="ECO:0000256" key="2">
    <source>
        <dbReference type="ARBA" id="ARBA00012656"/>
    </source>
</evidence>
<dbReference type="PROSITE" id="PS51147">
    <property type="entry name" value="PFTA"/>
    <property type="match status" value="3"/>
</dbReference>
<evidence type="ECO:0000256" key="4">
    <source>
        <dbReference type="ARBA" id="ARBA00022602"/>
    </source>
</evidence>
<keyword evidence="6" id="KW-0677">Repeat</keyword>
<keyword evidence="4 9" id="KW-0637">Prenyltransferase</keyword>
<proteinExistence type="inferred from homology"/>